<dbReference type="InterPro" id="IPR050241">
    <property type="entry name" value="NAD-cap_RNA_hydrolase_NudC"/>
</dbReference>
<dbReference type="InterPro" id="IPR015376">
    <property type="entry name" value="Znr_NADH_PPase"/>
</dbReference>
<gene>
    <name evidence="9" type="primary">nudC</name>
    <name evidence="9" type="ORF">KAJ83_04845</name>
</gene>
<dbReference type="PROSITE" id="PS00893">
    <property type="entry name" value="NUDIX_BOX"/>
    <property type="match status" value="1"/>
</dbReference>
<dbReference type="InterPro" id="IPR049734">
    <property type="entry name" value="NudC-like_C"/>
</dbReference>
<proteinExistence type="predicted"/>
<accession>A0A8J7RXF8</accession>
<dbReference type="Proteomes" id="UP000672602">
    <property type="component" value="Unassembled WGS sequence"/>
</dbReference>
<evidence type="ECO:0000259" key="8">
    <source>
        <dbReference type="PROSITE" id="PS51462"/>
    </source>
</evidence>
<dbReference type="InterPro" id="IPR020084">
    <property type="entry name" value="NUDIX_hydrolase_CS"/>
</dbReference>
<dbReference type="CDD" id="cd03429">
    <property type="entry name" value="NUDIX_NADH_pyrophosphatase_Nudt13"/>
    <property type="match status" value="1"/>
</dbReference>
<dbReference type="GO" id="GO:0046872">
    <property type="term" value="F:metal ion binding"/>
    <property type="evidence" value="ECO:0007669"/>
    <property type="project" value="UniProtKB-KW"/>
</dbReference>
<dbReference type="GO" id="GO:0035529">
    <property type="term" value="F:NADH pyrophosphatase activity"/>
    <property type="evidence" value="ECO:0007669"/>
    <property type="project" value="TreeGrafter"/>
</dbReference>
<dbReference type="Pfam" id="PF00293">
    <property type="entry name" value="NUDIX"/>
    <property type="match status" value="1"/>
</dbReference>
<dbReference type="Pfam" id="PF09297">
    <property type="entry name" value="Zn_ribbon_NUD"/>
    <property type="match status" value="1"/>
</dbReference>
<feature type="compositionally biased region" description="Basic residues" evidence="7">
    <location>
        <begin position="1"/>
        <end position="13"/>
    </location>
</feature>
<dbReference type="NCBIfam" id="NF001299">
    <property type="entry name" value="PRK00241.1"/>
    <property type="match status" value="1"/>
</dbReference>
<keyword evidence="3" id="KW-0479">Metal-binding</keyword>
<evidence type="ECO:0000256" key="1">
    <source>
        <dbReference type="ARBA" id="ARBA00001946"/>
    </source>
</evidence>
<evidence type="ECO:0000256" key="5">
    <source>
        <dbReference type="ARBA" id="ARBA00022842"/>
    </source>
</evidence>
<comment type="caution">
    <text evidence="9">The sequence shown here is derived from an EMBL/GenBank/DDBJ whole genome shotgun (WGS) entry which is preliminary data.</text>
</comment>
<dbReference type="InterPro" id="IPR015375">
    <property type="entry name" value="NADH_PPase-like_N"/>
</dbReference>
<dbReference type="EMBL" id="JAGMWN010000002">
    <property type="protein sequence ID" value="MBP5856325.1"/>
    <property type="molecule type" value="Genomic_DNA"/>
</dbReference>
<evidence type="ECO:0000256" key="4">
    <source>
        <dbReference type="ARBA" id="ARBA00022801"/>
    </source>
</evidence>
<dbReference type="SUPFAM" id="SSF55811">
    <property type="entry name" value="Nudix"/>
    <property type="match status" value="1"/>
</dbReference>
<dbReference type="GO" id="GO:0005829">
    <property type="term" value="C:cytosol"/>
    <property type="evidence" value="ECO:0007669"/>
    <property type="project" value="TreeGrafter"/>
</dbReference>
<dbReference type="GO" id="GO:0006742">
    <property type="term" value="P:NADP+ catabolic process"/>
    <property type="evidence" value="ECO:0007669"/>
    <property type="project" value="TreeGrafter"/>
</dbReference>
<dbReference type="EC" id="3.6.1.22" evidence="2"/>
<evidence type="ECO:0000313" key="9">
    <source>
        <dbReference type="EMBL" id="MBP5856325.1"/>
    </source>
</evidence>
<evidence type="ECO:0000313" key="10">
    <source>
        <dbReference type="Proteomes" id="UP000672602"/>
    </source>
</evidence>
<reference evidence="9" key="1">
    <citation type="submission" date="2021-04" db="EMBL/GenBank/DDBJ databases">
        <authorList>
            <person name="Zhang D.-C."/>
        </authorList>
    </citation>
    <scope>NUCLEOTIDE SEQUENCE</scope>
    <source>
        <strain evidence="9">CGMCC 1.15697</strain>
    </source>
</reference>
<keyword evidence="4 9" id="KW-0378">Hydrolase</keyword>
<feature type="domain" description="Nudix hydrolase" evidence="8">
    <location>
        <begin position="180"/>
        <end position="306"/>
    </location>
</feature>
<sequence length="318" mass="34378">MLPRRSVPHHAHPANRYASGPLDRADEMRRDGAALGDFAMAGNARYVPVWQQATLVDYTDGDVTARFLSVEEMAVAVEATGGGGVGIFLGLDDLRRPYFALDLGTGEAAPESLGGAFEDLRKTGPALNHEAGAILAYARGMVHWDRRHRFCGACGHPAEAAKGGHERRCTNAACGAVHFPRTDPAVIMLIHDGGDRAVLGRQPVWPPGMHSVLAGFVEPGESLEDAVAREVMEEVGLPVADVTYKSSQPWPFPSSIMLGFTARATGFDLRVAEDEIESARWMSRAELLASPEDESFKLPRPDSIARRLIEDWLADGAK</sequence>
<dbReference type="PANTHER" id="PTHR42904">
    <property type="entry name" value="NUDIX HYDROLASE, NUDC SUBFAMILY"/>
    <property type="match status" value="1"/>
</dbReference>
<keyword evidence="6" id="KW-0520">NAD</keyword>
<feature type="region of interest" description="Disordered" evidence="7">
    <location>
        <begin position="1"/>
        <end position="23"/>
    </location>
</feature>
<evidence type="ECO:0000256" key="2">
    <source>
        <dbReference type="ARBA" id="ARBA00012381"/>
    </source>
</evidence>
<name>A0A8J7RXF8_9PROT</name>
<dbReference type="PANTHER" id="PTHR42904:SF8">
    <property type="entry name" value="NAD(+) DIPHOSPHATASE"/>
    <property type="match status" value="1"/>
</dbReference>
<comment type="cofactor">
    <cofactor evidence="1">
        <name>Mg(2+)</name>
        <dbReference type="ChEBI" id="CHEBI:18420"/>
    </cofactor>
</comment>
<keyword evidence="5" id="KW-0460">Magnesium</keyword>
<dbReference type="Gene3D" id="3.90.79.20">
    <property type="match status" value="1"/>
</dbReference>
<dbReference type="Gene3D" id="3.90.79.10">
    <property type="entry name" value="Nucleoside Triphosphate Pyrophosphohydrolase"/>
    <property type="match status" value="1"/>
</dbReference>
<dbReference type="InterPro" id="IPR000086">
    <property type="entry name" value="NUDIX_hydrolase_dom"/>
</dbReference>
<dbReference type="Pfam" id="PF09296">
    <property type="entry name" value="NUDIX-like"/>
    <property type="match status" value="1"/>
</dbReference>
<dbReference type="InterPro" id="IPR015797">
    <property type="entry name" value="NUDIX_hydrolase-like_dom_sf"/>
</dbReference>
<keyword evidence="10" id="KW-1185">Reference proteome</keyword>
<evidence type="ECO:0000256" key="3">
    <source>
        <dbReference type="ARBA" id="ARBA00022723"/>
    </source>
</evidence>
<dbReference type="GO" id="GO:0019677">
    <property type="term" value="P:NAD+ catabolic process"/>
    <property type="evidence" value="ECO:0007669"/>
    <property type="project" value="TreeGrafter"/>
</dbReference>
<evidence type="ECO:0000256" key="7">
    <source>
        <dbReference type="SAM" id="MobiDB-lite"/>
    </source>
</evidence>
<dbReference type="PROSITE" id="PS51462">
    <property type="entry name" value="NUDIX"/>
    <property type="match status" value="1"/>
</dbReference>
<dbReference type="AlphaFoldDB" id="A0A8J7RXF8"/>
<evidence type="ECO:0000256" key="6">
    <source>
        <dbReference type="ARBA" id="ARBA00023027"/>
    </source>
</evidence>
<protein>
    <recommendedName>
        <fullName evidence="2">NAD(+) diphosphatase</fullName>
        <ecNumber evidence="2">3.6.1.22</ecNumber>
    </recommendedName>
</protein>
<organism evidence="9 10">
    <name type="scientific">Marivibrio halodurans</name>
    <dbReference type="NCBI Taxonomy" id="2039722"/>
    <lineage>
        <taxon>Bacteria</taxon>
        <taxon>Pseudomonadati</taxon>
        <taxon>Pseudomonadota</taxon>
        <taxon>Alphaproteobacteria</taxon>
        <taxon>Rhodospirillales</taxon>
        <taxon>Rhodospirillaceae</taxon>
        <taxon>Marivibrio</taxon>
    </lineage>
</organism>